<dbReference type="AlphaFoldDB" id="A0A3A5HGZ2"/>
<feature type="chain" id="PRO_5017428895" evidence="1">
    <location>
        <begin position="30"/>
        <end position="149"/>
    </location>
</feature>
<organism evidence="2 3">
    <name type="scientific">Nocardioides cavernaquae</name>
    <dbReference type="NCBI Taxonomy" id="2321396"/>
    <lineage>
        <taxon>Bacteria</taxon>
        <taxon>Bacillati</taxon>
        <taxon>Actinomycetota</taxon>
        <taxon>Actinomycetes</taxon>
        <taxon>Propionibacteriales</taxon>
        <taxon>Nocardioidaceae</taxon>
        <taxon>Nocardioides</taxon>
    </lineage>
</organism>
<reference evidence="3" key="1">
    <citation type="submission" date="2018-09" db="EMBL/GenBank/DDBJ databases">
        <authorList>
            <person name="Zhu H."/>
        </authorList>
    </citation>
    <scope>NUCLEOTIDE SEQUENCE [LARGE SCALE GENOMIC DNA]</scope>
    <source>
        <strain evidence="3">K1W22B-1</strain>
    </source>
</reference>
<gene>
    <name evidence="2" type="ORF">D4739_14725</name>
</gene>
<dbReference type="OrthoDB" id="3790593at2"/>
<dbReference type="EMBL" id="QYRP01000002">
    <property type="protein sequence ID" value="RJS47344.1"/>
    <property type="molecule type" value="Genomic_DNA"/>
</dbReference>
<evidence type="ECO:0000256" key="1">
    <source>
        <dbReference type="SAM" id="SignalP"/>
    </source>
</evidence>
<accession>A0A3A5HGZ2</accession>
<dbReference type="Proteomes" id="UP000276542">
    <property type="component" value="Unassembled WGS sequence"/>
</dbReference>
<comment type="caution">
    <text evidence="2">The sequence shown here is derived from an EMBL/GenBank/DDBJ whole genome shotgun (WGS) entry which is preliminary data.</text>
</comment>
<evidence type="ECO:0000313" key="2">
    <source>
        <dbReference type="EMBL" id="RJS47344.1"/>
    </source>
</evidence>
<sequence length="149" mass="15315">MRLAQKAATLAGLGLVASALTGCAGDAQASYCESVEEQAPQLAKTFDVGGAQQGLLDALPVLEDLAGEAPDDVAGDWRTLLDALTGLQDVLETAGLEPGEVDGKLPEDLPAADRKALEAASVRLASPETVEAANAVDQHARDVCHLPLF</sequence>
<evidence type="ECO:0000313" key="3">
    <source>
        <dbReference type="Proteomes" id="UP000276542"/>
    </source>
</evidence>
<feature type="signal peptide" evidence="1">
    <location>
        <begin position="1"/>
        <end position="29"/>
    </location>
</feature>
<dbReference type="RefSeq" id="WP_120061310.1">
    <property type="nucleotide sequence ID" value="NZ_QYRP01000002.1"/>
</dbReference>
<dbReference type="PROSITE" id="PS51257">
    <property type="entry name" value="PROKAR_LIPOPROTEIN"/>
    <property type="match status" value="1"/>
</dbReference>
<keyword evidence="1" id="KW-0732">Signal</keyword>
<keyword evidence="3" id="KW-1185">Reference proteome</keyword>
<proteinExistence type="predicted"/>
<protein>
    <submittedName>
        <fullName evidence="2">Uncharacterized protein</fullName>
    </submittedName>
</protein>
<name>A0A3A5HGZ2_9ACTN</name>